<evidence type="ECO:0000256" key="7">
    <source>
        <dbReference type="SAM" id="MobiDB-lite"/>
    </source>
</evidence>
<feature type="region of interest" description="Disordered" evidence="7">
    <location>
        <begin position="142"/>
        <end position="195"/>
    </location>
</feature>
<evidence type="ECO:0000256" key="5">
    <source>
        <dbReference type="ARBA" id="ARBA00048204"/>
    </source>
</evidence>
<evidence type="ECO:0000256" key="3">
    <source>
        <dbReference type="ARBA" id="ARBA00035306"/>
    </source>
</evidence>
<dbReference type="EMBL" id="ML992502">
    <property type="protein sequence ID" value="KAF2227145.1"/>
    <property type="molecule type" value="Genomic_DNA"/>
</dbReference>
<evidence type="ECO:0000256" key="6">
    <source>
        <dbReference type="RuleBase" id="RU365002"/>
    </source>
</evidence>
<dbReference type="GO" id="GO:0016787">
    <property type="term" value="F:hydrolase activity"/>
    <property type="evidence" value="ECO:0007669"/>
    <property type="project" value="UniProtKB-KW"/>
</dbReference>
<keyword evidence="9" id="KW-1185">Reference proteome</keyword>
<organism evidence="8 9">
    <name type="scientific">Elsinoe ampelina</name>
    <dbReference type="NCBI Taxonomy" id="302913"/>
    <lineage>
        <taxon>Eukaryota</taxon>
        <taxon>Fungi</taxon>
        <taxon>Dikarya</taxon>
        <taxon>Ascomycota</taxon>
        <taxon>Pezizomycotina</taxon>
        <taxon>Dothideomycetes</taxon>
        <taxon>Dothideomycetidae</taxon>
        <taxon>Myriangiales</taxon>
        <taxon>Elsinoaceae</taxon>
        <taxon>Elsinoe</taxon>
    </lineage>
</organism>
<feature type="compositionally biased region" description="Basic and acidic residues" evidence="7">
    <location>
        <begin position="164"/>
        <end position="178"/>
    </location>
</feature>
<dbReference type="GO" id="GO:0006400">
    <property type="term" value="P:tRNA modification"/>
    <property type="evidence" value="ECO:0007669"/>
    <property type="project" value="TreeGrafter"/>
</dbReference>
<accession>A0A6A6GN17</accession>
<dbReference type="PANTHER" id="PTHR21314">
    <property type="entry name" value="QUEUOSINE 5'-PHOSPHATE N-GLYCOSYLASE_HYDROLASE-RELATED"/>
    <property type="match status" value="1"/>
</dbReference>
<evidence type="ECO:0000313" key="9">
    <source>
        <dbReference type="Proteomes" id="UP000799538"/>
    </source>
</evidence>
<dbReference type="InterPro" id="IPR019438">
    <property type="entry name" value="Q_salvage"/>
</dbReference>
<dbReference type="Proteomes" id="UP000799538">
    <property type="component" value="Unassembled WGS sequence"/>
</dbReference>
<dbReference type="Pfam" id="PF10343">
    <property type="entry name" value="Q_salvage"/>
    <property type="match status" value="2"/>
</dbReference>
<dbReference type="PANTHER" id="PTHR21314:SF0">
    <property type="entry name" value="QUEUOSINE 5'-PHOSPHATE N-GLYCOSYLASE_HYDROLASE"/>
    <property type="match status" value="1"/>
</dbReference>
<comment type="function">
    <text evidence="6">Catalyzes the hydrolysis of queuosine 5'-phosphate, releasing the nucleobase queuine (q). Is required for salvage of queuine from exogenous queuosine (Q) that is imported and then converted to queuosine 5'-phosphate intracellularly.</text>
</comment>
<name>A0A6A6GN17_9PEZI</name>
<comment type="similarity">
    <text evidence="2 6">Belongs to the QNG1 protein family.</text>
</comment>
<gene>
    <name evidence="8" type="ORF">BDZ85DRAFT_59085</name>
</gene>
<evidence type="ECO:0000256" key="4">
    <source>
        <dbReference type="ARBA" id="ARBA00035393"/>
    </source>
</evidence>
<keyword evidence="1 6" id="KW-0378">Hydrolase</keyword>
<dbReference type="AlphaFoldDB" id="A0A6A6GN17"/>
<proteinExistence type="inferred from homology"/>
<comment type="catalytic activity">
    <reaction evidence="5 6">
        <text>queuosine 5'-phosphate + H2O = queuine + D-ribose 5-phosphate</text>
        <dbReference type="Rhea" id="RHEA:75387"/>
        <dbReference type="ChEBI" id="CHEBI:15377"/>
        <dbReference type="ChEBI" id="CHEBI:17433"/>
        <dbReference type="ChEBI" id="CHEBI:78346"/>
        <dbReference type="ChEBI" id="CHEBI:194371"/>
    </reaction>
    <physiologicalReaction direction="left-to-right" evidence="5 6">
        <dbReference type="Rhea" id="RHEA:75388"/>
    </physiologicalReaction>
</comment>
<protein>
    <recommendedName>
        <fullName evidence="3 6">Queuosine 5'-phosphate N-glycosylase/hydrolase</fullName>
        <ecNumber evidence="6">3.2.2.-</ecNumber>
    </recommendedName>
    <alternativeName>
        <fullName evidence="4 6">Queuosine-nucleotide N-glycosylase/hydrolase</fullName>
    </alternativeName>
</protein>
<reference evidence="9" key="1">
    <citation type="journal article" date="2020" name="Stud. Mycol.">
        <title>101 Dothideomycetes genomes: A test case for predicting lifestyles and emergence of pathogens.</title>
        <authorList>
            <person name="Haridas S."/>
            <person name="Albert R."/>
            <person name="Binder M."/>
            <person name="Bloem J."/>
            <person name="LaButti K."/>
            <person name="Salamov A."/>
            <person name="Andreopoulos B."/>
            <person name="Baker S."/>
            <person name="Barry K."/>
            <person name="Bills G."/>
            <person name="Bluhm B."/>
            <person name="Cannon C."/>
            <person name="Castanera R."/>
            <person name="Culley D."/>
            <person name="Daum C."/>
            <person name="Ezra D."/>
            <person name="Gonzalez J."/>
            <person name="Henrissat B."/>
            <person name="Kuo A."/>
            <person name="Liang C."/>
            <person name="Lipzen A."/>
            <person name="Lutzoni F."/>
            <person name="Magnuson J."/>
            <person name="Mondo S."/>
            <person name="Nolan M."/>
            <person name="Ohm R."/>
            <person name="Pangilinan J."/>
            <person name="Park H.-J."/>
            <person name="Ramirez L."/>
            <person name="Alfaro M."/>
            <person name="Sun H."/>
            <person name="Tritt A."/>
            <person name="Yoshinaga Y."/>
            <person name="Zwiers L.-H."/>
            <person name="Turgeon B."/>
            <person name="Goodwin S."/>
            <person name="Spatafora J."/>
            <person name="Crous P."/>
            <person name="Grigoriev I."/>
        </authorList>
    </citation>
    <scope>NUCLEOTIDE SEQUENCE [LARGE SCALE GENOMIC DNA]</scope>
    <source>
        <strain evidence="9">CECT 20119</strain>
    </source>
</reference>
<dbReference type="OrthoDB" id="416777at2759"/>
<sequence length="446" mass="50985">MSDDEADPELLELLRKSLGIKPKTNEITSETKVLRDAEYIYGNAIDVAIDRAGTVNAAELIWQEMQRRSYSRTAWSEHELHPKAKDEATLNFIFTMDLLNFSFWSELGEDKRWSIEYREKRWTGYWSLVAALQRALDEGTPITSPSFWLPKEEDKSVASDIESMPDHSQDPEERRDASSAEMATDGVEQPPNLLDSDNVLEVDEPEEGALATNEDGGVAEQTQDYMEGTTTTSYLTEESMRHIFRGNGEEDMPLLLQRLDVLREAGQVLRDIFDGSVANLVQSADKSAGKLTNLLAHHFACFRDESTFDRKKVRFLKRPQIFVADLWAAFDGQSYGEFHDIDHLTMFADYRVPQQLHSLGCLSYSPKLDYAIRTKQMIESGSSWECQLRGCSIWVVELIRRQIVAAHPEAEVNAVLIDFFLYDLAKEREKEGAEAIPHHRTRSIWY</sequence>
<dbReference type="EC" id="3.2.2.-" evidence="6"/>
<evidence type="ECO:0000313" key="8">
    <source>
        <dbReference type="EMBL" id="KAF2227145.1"/>
    </source>
</evidence>
<evidence type="ECO:0000256" key="1">
    <source>
        <dbReference type="ARBA" id="ARBA00022801"/>
    </source>
</evidence>
<evidence type="ECO:0000256" key="2">
    <source>
        <dbReference type="ARBA" id="ARBA00035119"/>
    </source>
</evidence>